<dbReference type="InterPro" id="IPR025948">
    <property type="entry name" value="HTH-like_dom"/>
</dbReference>
<proteinExistence type="predicted"/>
<organism evidence="2 3">
    <name type="scientific">Acidocella aminolytica 101 = DSM 11237</name>
    <dbReference type="NCBI Taxonomy" id="1120923"/>
    <lineage>
        <taxon>Bacteria</taxon>
        <taxon>Pseudomonadati</taxon>
        <taxon>Pseudomonadota</taxon>
        <taxon>Alphaproteobacteria</taxon>
        <taxon>Acetobacterales</taxon>
        <taxon>Acidocellaceae</taxon>
        <taxon>Acidocella</taxon>
    </lineage>
</organism>
<protein>
    <submittedName>
        <fullName evidence="2">Transposase</fullName>
    </submittedName>
</protein>
<dbReference type="AlphaFoldDB" id="A0A0D6PCX5"/>
<evidence type="ECO:0000313" key="3">
    <source>
        <dbReference type="Proteomes" id="UP000032668"/>
    </source>
</evidence>
<reference evidence="2 3" key="1">
    <citation type="submission" date="2012-11" db="EMBL/GenBank/DDBJ databases">
        <title>Whole genome sequence of Acidocella aminolytica 101 = DSM 11237.</title>
        <authorList>
            <person name="Azuma Y."/>
            <person name="Higashiura N."/>
            <person name="Hirakawa H."/>
            <person name="Matsushita K."/>
        </authorList>
    </citation>
    <scope>NUCLEOTIDE SEQUENCE [LARGE SCALE GENOMIC DNA]</scope>
    <source>
        <strain evidence="3">101 / DSM 11237</strain>
    </source>
</reference>
<dbReference type="Proteomes" id="UP000032668">
    <property type="component" value="Unassembled WGS sequence"/>
</dbReference>
<name>A0A0D6PCX5_9PROT</name>
<dbReference type="EMBL" id="BANC01000016">
    <property type="protein sequence ID" value="GAN79073.1"/>
    <property type="molecule type" value="Genomic_DNA"/>
</dbReference>
<evidence type="ECO:0000313" key="2">
    <source>
        <dbReference type="EMBL" id="GAN79073.1"/>
    </source>
</evidence>
<accession>A0A0D6PCX5</accession>
<sequence>MDIPARRPAREQRDAVLCREIGRVFEDNFRVYGARNVWRKLLREKVKVARCTVARLMRQMGLQALSGVRL</sequence>
<feature type="domain" description="HTH-like" evidence="1">
    <location>
        <begin position="12"/>
        <end position="65"/>
    </location>
</feature>
<evidence type="ECO:0000259" key="1">
    <source>
        <dbReference type="Pfam" id="PF13276"/>
    </source>
</evidence>
<dbReference type="STRING" id="1120923.SAMN02746095_02262"/>
<dbReference type="Pfam" id="PF13276">
    <property type="entry name" value="HTH_21"/>
    <property type="match status" value="1"/>
</dbReference>
<comment type="caution">
    <text evidence="2">The sequence shown here is derived from an EMBL/GenBank/DDBJ whole genome shotgun (WGS) entry which is preliminary data.</text>
</comment>
<dbReference type="OrthoDB" id="9803878at2"/>
<keyword evidence="3" id="KW-1185">Reference proteome</keyword>
<gene>
    <name evidence="2" type="ORF">Aam_016_043</name>
</gene>